<gene>
    <name evidence="1" type="ORF">A0U91_07725</name>
</gene>
<name>A0A1U9LEC8_9PROT</name>
<dbReference type="Proteomes" id="UP000189055">
    <property type="component" value="Chromosome"/>
</dbReference>
<evidence type="ECO:0000313" key="1">
    <source>
        <dbReference type="EMBL" id="AQT04823.1"/>
    </source>
</evidence>
<sequence>MSEELKCTSLTPEMIEAGAVAMANFDASLVGCPILKGVEDFRFDKDRDEYLRRSEIVLNAAITAQNIRAGEKA</sequence>
<accession>A0A1U9LEC8</accession>
<reference evidence="1 2" key="1">
    <citation type="submission" date="2016-03" db="EMBL/GenBank/DDBJ databases">
        <title>Acetic acid bacteria sequencing.</title>
        <authorList>
            <person name="Brandt J."/>
            <person name="Jakob F."/>
            <person name="Vogel R.F."/>
        </authorList>
    </citation>
    <scope>NUCLEOTIDE SEQUENCE [LARGE SCALE GENOMIC DNA]</scope>
    <source>
        <strain evidence="1 2">TMW2.1084</strain>
    </source>
</reference>
<dbReference type="STRING" id="1076596.A0U91_07725"/>
<protein>
    <submittedName>
        <fullName evidence="1">Uncharacterized protein</fullName>
    </submittedName>
</protein>
<organism evidence="1 2">
    <name type="scientific">Acetobacter persici</name>
    <dbReference type="NCBI Taxonomy" id="1076596"/>
    <lineage>
        <taxon>Bacteria</taxon>
        <taxon>Pseudomonadati</taxon>
        <taxon>Pseudomonadota</taxon>
        <taxon>Alphaproteobacteria</taxon>
        <taxon>Acetobacterales</taxon>
        <taxon>Acetobacteraceae</taxon>
        <taxon>Acetobacter</taxon>
    </lineage>
</organism>
<dbReference type="EMBL" id="CP014687">
    <property type="protein sequence ID" value="AQT04823.1"/>
    <property type="molecule type" value="Genomic_DNA"/>
</dbReference>
<dbReference type="RefSeq" id="WP_077930663.1">
    <property type="nucleotide sequence ID" value="NZ_CP014687.1"/>
</dbReference>
<dbReference type="AlphaFoldDB" id="A0A1U9LEC8"/>
<proteinExistence type="predicted"/>
<evidence type="ECO:0000313" key="2">
    <source>
        <dbReference type="Proteomes" id="UP000189055"/>
    </source>
</evidence>
<dbReference type="KEGG" id="aper:A0U91_07725"/>